<accession>A0A6A4BK98</accession>
<evidence type="ECO:0000313" key="9">
    <source>
        <dbReference type="Proteomes" id="UP000476176"/>
    </source>
</evidence>
<dbReference type="EMBL" id="QXGF01003423">
    <property type="protein sequence ID" value="KAE8921593.1"/>
    <property type="molecule type" value="Genomic_DNA"/>
</dbReference>
<gene>
    <name evidence="5" type="ORF">PF001_g26698</name>
    <name evidence="4" type="ORF">PF004_g27604</name>
    <name evidence="3" type="ORF">PF007_g27359</name>
    <name evidence="1" type="ORF">PF009_g28132</name>
    <name evidence="2" type="ORF">PF010_g26957</name>
</gene>
<evidence type="ECO:0000313" key="5">
    <source>
        <dbReference type="EMBL" id="KAE9275195.1"/>
    </source>
</evidence>
<organism evidence="5 7">
    <name type="scientific">Phytophthora fragariae</name>
    <dbReference type="NCBI Taxonomy" id="53985"/>
    <lineage>
        <taxon>Eukaryota</taxon>
        <taxon>Sar</taxon>
        <taxon>Stramenopiles</taxon>
        <taxon>Oomycota</taxon>
        <taxon>Peronosporomycetes</taxon>
        <taxon>Peronosporales</taxon>
        <taxon>Peronosporaceae</taxon>
        <taxon>Phytophthora</taxon>
    </lineage>
</organism>
<evidence type="ECO:0000313" key="1">
    <source>
        <dbReference type="EMBL" id="KAE8921593.1"/>
    </source>
</evidence>
<dbReference type="Proteomes" id="UP000437068">
    <property type="component" value="Unassembled WGS sequence"/>
</dbReference>
<dbReference type="Proteomes" id="UP000429523">
    <property type="component" value="Unassembled WGS sequence"/>
</dbReference>
<dbReference type="EMBL" id="QXGE01003419">
    <property type="protein sequence ID" value="KAE9275195.1"/>
    <property type="molecule type" value="Genomic_DNA"/>
</dbReference>
<dbReference type="EMBL" id="QXFX01003488">
    <property type="protein sequence ID" value="KAE9068707.1"/>
    <property type="molecule type" value="Genomic_DNA"/>
</dbReference>
<sequence>AWSLHLQSYRYLPSKPTAKAYRQRVGSPGSSDGLMQSTIGGDVSCVEYVVPPTHSVRVPVLTGPPPF</sequence>
<evidence type="ECO:0000313" key="7">
    <source>
        <dbReference type="Proteomes" id="UP000437068"/>
    </source>
</evidence>
<comment type="caution">
    <text evidence="5">The sequence shown here is derived from an EMBL/GenBank/DDBJ whole genome shotgun (WGS) entry which is preliminary data.</text>
</comment>
<feature type="non-terminal residue" evidence="5">
    <location>
        <position position="1"/>
    </location>
</feature>
<dbReference type="Proteomes" id="UP000488956">
    <property type="component" value="Unassembled WGS sequence"/>
</dbReference>
<evidence type="ECO:0000313" key="3">
    <source>
        <dbReference type="EMBL" id="KAE9069337.1"/>
    </source>
</evidence>
<evidence type="ECO:0000313" key="6">
    <source>
        <dbReference type="Proteomes" id="UP000429523"/>
    </source>
</evidence>
<evidence type="ECO:0000313" key="4">
    <source>
        <dbReference type="EMBL" id="KAE9171330.1"/>
    </source>
</evidence>
<protein>
    <submittedName>
        <fullName evidence="5">Uncharacterized protein</fullName>
    </submittedName>
</protein>
<dbReference type="AlphaFoldDB" id="A0A6A4BK98"/>
<dbReference type="Proteomes" id="UP000441208">
    <property type="component" value="Unassembled WGS sequence"/>
</dbReference>
<dbReference type="EMBL" id="QXGC01004078">
    <property type="protein sequence ID" value="KAE9171330.1"/>
    <property type="molecule type" value="Genomic_DNA"/>
</dbReference>
<name>A0A6A4BK98_9STRA</name>
<reference evidence="6 7" key="1">
    <citation type="submission" date="2018-08" db="EMBL/GenBank/DDBJ databases">
        <title>Genomic investigation of the strawberry pathogen Phytophthora fragariae indicates pathogenicity is determined by transcriptional variation in three key races.</title>
        <authorList>
            <person name="Adams T.M."/>
            <person name="Armitage A.D."/>
            <person name="Sobczyk M.K."/>
            <person name="Bates H.J."/>
            <person name="Dunwell J.M."/>
            <person name="Nellist C.F."/>
            <person name="Harrison R.J."/>
        </authorList>
    </citation>
    <scope>NUCLEOTIDE SEQUENCE [LARGE SCALE GENOMIC DNA]</scope>
    <source>
        <strain evidence="5 7">A4</strain>
        <strain evidence="4 9">BC-23</strain>
        <strain evidence="3 8">NOV-71</strain>
        <strain evidence="1 6">NOV-9</strain>
        <strain evidence="2 10">ONT-3</strain>
    </source>
</reference>
<dbReference type="Proteomes" id="UP000476176">
    <property type="component" value="Unassembled WGS sequence"/>
</dbReference>
<evidence type="ECO:0000313" key="2">
    <source>
        <dbReference type="EMBL" id="KAE9068707.1"/>
    </source>
</evidence>
<evidence type="ECO:0000313" key="10">
    <source>
        <dbReference type="Proteomes" id="UP000488956"/>
    </source>
</evidence>
<dbReference type="EMBL" id="QXFZ01003398">
    <property type="protein sequence ID" value="KAE9069337.1"/>
    <property type="molecule type" value="Genomic_DNA"/>
</dbReference>
<proteinExistence type="predicted"/>
<evidence type="ECO:0000313" key="8">
    <source>
        <dbReference type="Proteomes" id="UP000441208"/>
    </source>
</evidence>